<feature type="domain" description="Response regulatory" evidence="8">
    <location>
        <begin position="11"/>
        <end position="128"/>
    </location>
</feature>
<dbReference type="GO" id="GO:0000156">
    <property type="term" value="F:phosphorelay response regulator activity"/>
    <property type="evidence" value="ECO:0007669"/>
    <property type="project" value="TreeGrafter"/>
</dbReference>
<evidence type="ECO:0000256" key="3">
    <source>
        <dbReference type="ARBA" id="ARBA00023015"/>
    </source>
</evidence>
<feature type="domain" description="OmpR/PhoB-type" evidence="9">
    <location>
        <begin position="138"/>
        <end position="236"/>
    </location>
</feature>
<dbReference type="Pfam" id="PF00072">
    <property type="entry name" value="Response_reg"/>
    <property type="match status" value="1"/>
</dbReference>
<protein>
    <submittedName>
        <fullName evidence="10">DNA-binding response regulator</fullName>
    </submittedName>
</protein>
<dbReference type="PROSITE" id="PS50110">
    <property type="entry name" value="RESPONSE_REGULATORY"/>
    <property type="match status" value="1"/>
</dbReference>
<dbReference type="GO" id="GO:0006355">
    <property type="term" value="P:regulation of DNA-templated transcription"/>
    <property type="evidence" value="ECO:0007669"/>
    <property type="project" value="InterPro"/>
</dbReference>
<name>A0A917C8F2_9PROT</name>
<dbReference type="EMBL" id="BMHV01000040">
    <property type="protein sequence ID" value="GGF75651.1"/>
    <property type="molecule type" value="Genomic_DNA"/>
</dbReference>
<dbReference type="CDD" id="cd00156">
    <property type="entry name" value="REC"/>
    <property type="match status" value="1"/>
</dbReference>
<dbReference type="GO" id="GO:0000976">
    <property type="term" value="F:transcription cis-regulatory region binding"/>
    <property type="evidence" value="ECO:0007669"/>
    <property type="project" value="TreeGrafter"/>
</dbReference>
<reference evidence="10" key="2">
    <citation type="submission" date="2020-09" db="EMBL/GenBank/DDBJ databases">
        <authorList>
            <person name="Sun Q."/>
            <person name="Zhou Y."/>
        </authorList>
    </citation>
    <scope>NUCLEOTIDE SEQUENCE</scope>
    <source>
        <strain evidence="10">CGMCC 1.15254</strain>
    </source>
</reference>
<dbReference type="InterPro" id="IPR001789">
    <property type="entry name" value="Sig_transdc_resp-reg_receiver"/>
</dbReference>
<evidence type="ECO:0000256" key="7">
    <source>
        <dbReference type="PROSITE-ProRule" id="PRU01091"/>
    </source>
</evidence>
<dbReference type="Gene3D" id="3.40.50.2300">
    <property type="match status" value="1"/>
</dbReference>
<dbReference type="GO" id="GO:0032993">
    <property type="term" value="C:protein-DNA complex"/>
    <property type="evidence" value="ECO:0007669"/>
    <property type="project" value="TreeGrafter"/>
</dbReference>
<dbReference type="PANTHER" id="PTHR48111">
    <property type="entry name" value="REGULATOR OF RPOS"/>
    <property type="match status" value="1"/>
</dbReference>
<dbReference type="SMART" id="SM00448">
    <property type="entry name" value="REC"/>
    <property type="match status" value="1"/>
</dbReference>
<evidence type="ECO:0000256" key="4">
    <source>
        <dbReference type="ARBA" id="ARBA00023125"/>
    </source>
</evidence>
<feature type="modified residue" description="4-aspartylphosphate" evidence="6">
    <location>
        <position position="62"/>
    </location>
</feature>
<accession>A0A917C8F2</accession>
<dbReference type="SUPFAM" id="SSF52172">
    <property type="entry name" value="CheY-like"/>
    <property type="match status" value="1"/>
</dbReference>
<dbReference type="Proteomes" id="UP000632498">
    <property type="component" value="Unassembled WGS sequence"/>
</dbReference>
<evidence type="ECO:0000256" key="1">
    <source>
        <dbReference type="ARBA" id="ARBA00022553"/>
    </source>
</evidence>
<dbReference type="InterPro" id="IPR039420">
    <property type="entry name" value="WalR-like"/>
</dbReference>
<keyword evidence="4 7" id="KW-0238">DNA-binding</keyword>
<reference evidence="10" key="1">
    <citation type="journal article" date="2014" name="Int. J. Syst. Evol. Microbiol.">
        <title>Complete genome sequence of Corynebacterium casei LMG S-19264T (=DSM 44701T), isolated from a smear-ripened cheese.</title>
        <authorList>
            <consortium name="US DOE Joint Genome Institute (JGI-PGF)"/>
            <person name="Walter F."/>
            <person name="Albersmeier A."/>
            <person name="Kalinowski J."/>
            <person name="Ruckert C."/>
        </authorList>
    </citation>
    <scope>NUCLEOTIDE SEQUENCE</scope>
    <source>
        <strain evidence="10">CGMCC 1.15254</strain>
    </source>
</reference>
<dbReference type="Pfam" id="PF00486">
    <property type="entry name" value="Trans_reg_C"/>
    <property type="match status" value="1"/>
</dbReference>
<dbReference type="Gene3D" id="1.10.10.10">
    <property type="entry name" value="Winged helix-like DNA-binding domain superfamily/Winged helix DNA-binding domain"/>
    <property type="match status" value="1"/>
</dbReference>
<dbReference type="GO" id="GO:0005829">
    <property type="term" value="C:cytosol"/>
    <property type="evidence" value="ECO:0007669"/>
    <property type="project" value="TreeGrafter"/>
</dbReference>
<dbReference type="AlphaFoldDB" id="A0A917C8F2"/>
<evidence type="ECO:0000259" key="8">
    <source>
        <dbReference type="PROSITE" id="PS50110"/>
    </source>
</evidence>
<dbReference type="SMART" id="SM00862">
    <property type="entry name" value="Trans_reg_C"/>
    <property type="match status" value="1"/>
</dbReference>
<sequence>MEISLNFSPMNVLIVEDRPSVAQAIAQCFDGVDLITKVQIAHNFETASSRMRKKHYDVFLLDINLDGSRNGLELCKHIRQTNKESLIVFISGFIRDEILEQLYAAGANDFIRKPFVRKEIRLKVVHWWNFIKAGWTKKPCLEYHDMSYDLERSMFTINGKIIPLTKALRRLLILFLQNPATIISYSRIQREIWGDHDTSMKNRDFKGRLFELRKRLPASHKNWIKSEAGEGYVLSRAD</sequence>
<keyword evidence="11" id="KW-1185">Reference proteome</keyword>
<dbReference type="PROSITE" id="PS51755">
    <property type="entry name" value="OMPR_PHOB"/>
    <property type="match status" value="1"/>
</dbReference>
<comment type="caution">
    <text evidence="10">The sequence shown here is derived from an EMBL/GenBank/DDBJ whole genome shotgun (WGS) entry which is preliminary data.</text>
</comment>
<evidence type="ECO:0000256" key="5">
    <source>
        <dbReference type="ARBA" id="ARBA00023163"/>
    </source>
</evidence>
<evidence type="ECO:0000313" key="11">
    <source>
        <dbReference type="Proteomes" id="UP000632498"/>
    </source>
</evidence>
<evidence type="ECO:0000256" key="2">
    <source>
        <dbReference type="ARBA" id="ARBA00023012"/>
    </source>
</evidence>
<dbReference type="InterPro" id="IPR001867">
    <property type="entry name" value="OmpR/PhoB-type_DNA-bd"/>
</dbReference>
<keyword evidence="1 6" id="KW-0597">Phosphoprotein</keyword>
<gene>
    <name evidence="10" type="ORF">GCM10011332_32070</name>
</gene>
<dbReference type="InterPro" id="IPR011006">
    <property type="entry name" value="CheY-like_superfamily"/>
</dbReference>
<proteinExistence type="predicted"/>
<feature type="DNA-binding region" description="OmpR/PhoB-type" evidence="7">
    <location>
        <begin position="138"/>
        <end position="236"/>
    </location>
</feature>
<dbReference type="PANTHER" id="PTHR48111:SF1">
    <property type="entry name" value="TWO-COMPONENT RESPONSE REGULATOR ORR33"/>
    <property type="match status" value="1"/>
</dbReference>
<organism evidence="10 11">
    <name type="scientific">Terasakiella brassicae</name>
    <dbReference type="NCBI Taxonomy" id="1634917"/>
    <lineage>
        <taxon>Bacteria</taxon>
        <taxon>Pseudomonadati</taxon>
        <taxon>Pseudomonadota</taxon>
        <taxon>Alphaproteobacteria</taxon>
        <taxon>Rhodospirillales</taxon>
        <taxon>Terasakiellaceae</taxon>
        <taxon>Terasakiella</taxon>
    </lineage>
</organism>
<dbReference type="InterPro" id="IPR036388">
    <property type="entry name" value="WH-like_DNA-bd_sf"/>
</dbReference>
<keyword evidence="2" id="KW-0902">Two-component regulatory system</keyword>
<keyword evidence="3" id="KW-0805">Transcription regulation</keyword>
<keyword evidence="5" id="KW-0804">Transcription</keyword>
<evidence type="ECO:0000259" key="9">
    <source>
        <dbReference type="PROSITE" id="PS51755"/>
    </source>
</evidence>
<dbReference type="RefSeq" id="WP_188667089.1">
    <property type="nucleotide sequence ID" value="NZ_BMHV01000040.1"/>
</dbReference>
<evidence type="ECO:0000256" key="6">
    <source>
        <dbReference type="PROSITE-ProRule" id="PRU00169"/>
    </source>
</evidence>
<evidence type="ECO:0000313" key="10">
    <source>
        <dbReference type="EMBL" id="GGF75651.1"/>
    </source>
</evidence>